<dbReference type="InterPro" id="IPR037836">
    <property type="entry name" value="SNX17_FERM-like_dom"/>
</dbReference>
<feature type="compositionally biased region" description="Polar residues" evidence="13">
    <location>
        <begin position="405"/>
        <end position="419"/>
    </location>
</feature>
<evidence type="ECO:0000259" key="14">
    <source>
        <dbReference type="PROSITE" id="PS50195"/>
    </source>
</evidence>
<dbReference type="Proteomes" id="UP001347796">
    <property type="component" value="Unassembled WGS sequence"/>
</dbReference>
<sequence>MHFSIPDTEECKDSSGTSFTSYNLYINGVFHCQLRYRLLHQFHDQMKKEFGVLNLPQFPPKKLLSLTPIQIEERRIMLERYIQLVSQDAQISNSESFNTFLLNAQQDTQKEPAEKVTLNIFLMNGHKISVNINSTDQTDDVLENVASDIQIPDDFVYYFGLYLVKKERGGDNSIVRKLQEFESPFISLRSANKEGEHRIVLRKSYWDAAYDEELLDNKITMNLLYVQALNDIERQWILATKDQLKHLATLQDRGSKREYIRFARTLRYYGYMQFLPCITDYPKPNSRVLIAAGSKELNFRIQVDDQIKEGSFSITRMRCWRITTTLPEENESKNSNGKPKLELSFEYLMSRDSLKWVTITSDQAMLMSMSLQNMVDELLMKKQGRKFKKPQDRSKKSVSGLPIRGNNSSYSTALNSTNGEGDEHGAINKAIESVKKISDKLSKPKASENGVTENSVFQGIGDDDL</sequence>
<dbReference type="GO" id="GO:0035091">
    <property type="term" value="F:phosphatidylinositol binding"/>
    <property type="evidence" value="ECO:0007669"/>
    <property type="project" value="InterPro"/>
</dbReference>
<keyword evidence="11" id="KW-0968">Cytoplasmic vesicle</keyword>
<evidence type="ECO:0000256" key="3">
    <source>
        <dbReference type="ARBA" id="ARBA00010883"/>
    </source>
</evidence>
<reference evidence="16 17" key="1">
    <citation type="submission" date="2024-01" db="EMBL/GenBank/DDBJ databases">
        <title>The genome of the rayed Mediterranean limpet Patella caerulea (Linnaeus, 1758).</title>
        <authorList>
            <person name="Anh-Thu Weber A."/>
            <person name="Halstead-Nussloch G."/>
        </authorList>
    </citation>
    <scope>NUCLEOTIDE SEQUENCE [LARGE SCALE GENOMIC DNA]</scope>
    <source>
        <strain evidence="16">AATW-2023a</strain>
        <tissue evidence="16">Whole specimen</tissue>
    </source>
</reference>
<dbReference type="Gene3D" id="2.30.29.30">
    <property type="entry name" value="Pleckstrin-homology domain (PH domain)/Phosphotyrosine-binding domain (PTB)"/>
    <property type="match status" value="1"/>
</dbReference>
<dbReference type="Pfam" id="PF21271">
    <property type="entry name" value="SNX17-31_F2_FERM"/>
    <property type="match status" value="1"/>
</dbReference>
<evidence type="ECO:0000256" key="5">
    <source>
        <dbReference type="ARBA" id="ARBA00022448"/>
    </source>
</evidence>
<dbReference type="FunFam" id="3.10.20.90:FF:000094">
    <property type="entry name" value="Sorting nexin-17 isoform1"/>
    <property type="match status" value="1"/>
</dbReference>
<dbReference type="CDD" id="cd16121">
    <property type="entry name" value="FERM_F1_SNX17"/>
    <property type="match status" value="1"/>
</dbReference>
<feature type="domain" description="PX" evidence="14">
    <location>
        <begin position="1"/>
        <end position="108"/>
    </location>
</feature>
<keyword evidence="7" id="KW-0967">Endosome</keyword>
<dbReference type="Gene3D" id="3.30.1520.10">
    <property type="entry name" value="Phox-like domain"/>
    <property type="match status" value="1"/>
</dbReference>
<dbReference type="PANTHER" id="PTHR12431:SF14">
    <property type="entry name" value="LD15323P"/>
    <property type="match status" value="1"/>
</dbReference>
<dbReference type="GO" id="GO:0005769">
    <property type="term" value="C:early endosome"/>
    <property type="evidence" value="ECO:0007669"/>
    <property type="project" value="UniProtKB-SubCell"/>
</dbReference>
<keyword evidence="5" id="KW-0813">Transport</keyword>
<dbReference type="GO" id="GO:0032456">
    <property type="term" value="P:endocytic recycling"/>
    <property type="evidence" value="ECO:0007669"/>
    <property type="project" value="TreeGrafter"/>
</dbReference>
<dbReference type="PROSITE" id="PS50200">
    <property type="entry name" value="RA"/>
    <property type="match status" value="1"/>
</dbReference>
<feature type="region of interest" description="Disordered" evidence="13">
    <location>
        <begin position="384"/>
        <end position="427"/>
    </location>
</feature>
<dbReference type="GO" id="GO:0006886">
    <property type="term" value="P:intracellular protein transport"/>
    <property type="evidence" value="ECO:0007669"/>
    <property type="project" value="TreeGrafter"/>
</dbReference>
<evidence type="ECO:0000259" key="15">
    <source>
        <dbReference type="PROSITE" id="PS50200"/>
    </source>
</evidence>
<accession>A0AAN8G5S3</accession>
<dbReference type="InterPro" id="IPR028666">
    <property type="entry name" value="SNX17_FERM_N"/>
</dbReference>
<dbReference type="InterPro" id="IPR048763">
    <property type="entry name" value="SNX17-31_FERM_F1"/>
</dbReference>
<comment type="subcellular location">
    <subcellularLocation>
        <location evidence="1">Cytoplasmic vesicle membrane</location>
        <topology evidence="1">Peripheral membrane protein</topology>
        <orientation evidence="1">Cytoplasmic side</orientation>
    </subcellularLocation>
    <subcellularLocation>
        <location evidence="2">Early endosome</location>
    </subcellularLocation>
</comment>
<dbReference type="InterPro" id="IPR036871">
    <property type="entry name" value="PX_dom_sf"/>
</dbReference>
<evidence type="ECO:0000256" key="7">
    <source>
        <dbReference type="ARBA" id="ARBA00022753"/>
    </source>
</evidence>
<dbReference type="EMBL" id="JAZGQO010000018">
    <property type="protein sequence ID" value="KAK6168256.1"/>
    <property type="molecule type" value="Genomic_DNA"/>
</dbReference>
<evidence type="ECO:0000256" key="11">
    <source>
        <dbReference type="ARBA" id="ARBA00023329"/>
    </source>
</evidence>
<gene>
    <name evidence="16" type="ORF">SNE40_022120</name>
</gene>
<evidence type="ECO:0000256" key="4">
    <source>
        <dbReference type="ARBA" id="ARBA00015282"/>
    </source>
</evidence>
<dbReference type="Pfam" id="PF21273">
    <property type="entry name" value="SNX17-27-31_F1_FERM"/>
    <property type="match status" value="1"/>
</dbReference>
<dbReference type="FunFam" id="1.20.80.60:FF:000001">
    <property type="entry name" value="Sorting nexin-17 isoform1"/>
    <property type="match status" value="1"/>
</dbReference>
<dbReference type="Gene3D" id="1.20.80.60">
    <property type="match status" value="1"/>
</dbReference>
<dbReference type="Gene3D" id="3.10.20.90">
    <property type="entry name" value="Phosphatidylinositol 3-kinase Catalytic Subunit, Chain A, domain 1"/>
    <property type="match status" value="1"/>
</dbReference>
<comment type="similarity">
    <text evidence="3">Belongs to the sorting nexin family.</text>
</comment>
<evidence type="ECO:0000256" key="12">
    <source>
        <dbReference type="ARBA" id="ARBA00045612"/>
    </source>
</evidence>
<dbReference type="GO" id="GO:0007165">
    <property type="term" value="P:signal transduction"/>
    <property type="evidence" value="ECO:0007669"/>
    <property type="project" value="InterPro"/>
</dbReference>
<name>A0AAN8G5S3_PATCE</name>
<dbReference type="InterPro" id="IPR048767">
    <property type="entry name" value="SNX17-31_FERM_F2"/>
</dbReference>
<evidence type="ECO:0000256" key="6">
    <source>
        <dbReference type="ARBA" id="ARBA00022490"/>
    </source>
</evidence>
<keyword evidence="9" id="KW-0446">Lipid-binding</keyword>
<organism evidence="16 17">
    <name type="scientific">Patella caerulea</name>
    <name type="common">Rayed Mediterranean limpet</name>
    <dbReference type="NCBI Taxonomy" id="87958"/>
    <lineage>
        <taxon>Eukaryota</taxon>
        <taxon>Metazoa</taxon>
        <taxon>Spiralia</taxon>
        <taxon>Lophotrochozoa</taxon>
        <taxon>Mollusca</taxon>
        <taxon>Gastropoda</taxon>
        <taxon>Patellogastropoda</taxon>
        <taxon>Patelloidea</taxon>
        <taxon>Patellidae</taxon>
        <taxon>Patella</taxon>
    </lineage>
</organism>
<dbReference type="CDD" id="cd06885">
    <property type="entry name" value="PX_SNX17_31"/>
    <property type="match status" value="1"/>
</dbReference>
<dbReference type="InterPro" id="IPR040842">
    <property type="entry name" value="SNX17/31_FERM"/>
</dbReference>
<dbReference type="InterPro" id="IPR011993">
    <property type="entry name" value="PH-like_dom_sf"/>
</dbReference>
<dbReference type="SUPFAM" id="SSF54236">
    <property type="entry name" value="Ubiquitin-like"/>
    <property type="match status" value="1"/>
</dbReference>
<dbReference type="FunFam" id="3.30.1520.10:FF:000008">
    <property type="entry name" value="Sorting nexin-17 isoform1"/>
    <property type="match status" value="1"/>
</dbReference>
<comment type="function">
    <text evidence="12">Critical regulator of endosomal recycling of numerous surface proteins, including integrins, signaling receptor and channels. Binds to NPxY sequences in the cytoplasmic tails of target cargos. Associates with retriever and CCC complexes to prevent lysosomal degradation and promote cell surface recycling of numerous cargos such as integrins ITGB1, ITGB5 and their associated alpha subunits. Also required for maintenance of normal cell surface levels of APP and LRP1. Interacts with membranes containing phosphatidylinositol 3-phosphate (PtdIns(3P)).</text>
</comment>
<keyword evidence="8" id="KW-0653">Protein transport</keyword>
<evidence type="ECO:0000313" key="17">
    <source>
        <dbReference type="Proteomes" id="UP001347796"/>
    </source>
</evidence>
<evidence type="ECO:0000313" key="16">
    <source>
        <dbReference type="EMBL" id="KAK6168256.1"/>
    </source>
</evidence>
<dbReference type="SUPFAM" id="SSF64268">
    <property type="entry name" value="PX domain"/>
    <property type="match status" value="1"/>
</dbReference>
<dbReference type="InterPro" id="IPR001683">
    <property type="entry name" value="PX_dom"/>
</dbReference>
<evidence type="ECO:0000256" key="2">
    <source>
        <dbReference type="ARBA" id="ARBA00004412"/>
    </source>
</evidence>
<dbReference type="CDD" id="cd13337">
    <property type="entry name" value="FERM-like_C_SNX17"/>
    <property type="match status" value="1"/>
</dbReference>
<protein>
    <recommendedName>
        <fullName evidence="4">Sorting nexin-17</fullName>
    </recommendedName>
</protein>
<evidence type="ECO:0000256" key="1">
    <source>
        <dbReference type="ARBA" id="ARBA00004180"/>
    </source>
</evidence>
<evidence type="ECO:0000256" key="10">
    <source>
        <dbReference type="ARBA" id="ARBA00023136"/>
    </source>
</evidence>
<dbReference type="SMART" id="SM00312">
    <property type="entry name" value="PX"/>
    <property type="match status" value="1"/>
</dbReference>
<dbReference type="GO" id="GO:0030659">
    <property type="term" value="C:cytoplasmic vesicle membrane"/>
    <property type="evidence" value="ECO:0007669"/>
    <property type="project" value="UniProtKB-SubCell"/>
</dbReference>
<dbReference type="InterPro" id="IPR029071">
    <property type="entry name" value="Ubiquitin-like_domsf"/>
</dbReference>
<keyword evidence="17" id="KW-1185">Reference proteome</keyword>
<keyword evidence="6" id="KW-0963">Cytoplasm</keyword>
<feature type="domain" description="Ras-associating" evidence="15">
    <location>
        <begin position="114"/>
        <end position="206"/>
    </location>
</feature>
<dbReference type="PANTHER" id="PTHR12431">
    <property type="entry name" value="SORTING NEXIN 17 AND 27"/>
    <property type="match status" value="1"/>
</dbReference>
<feature type="region of interest" description="Disordered" evidence="13">
    <location>
        <begin position="439"/>
        <end position="465"/>
    </location>
</feature>
<dbReference type="AlphaFoldDB" id="A0AAN8G5S3"/>
<dbReference type="InterPro" id="IPR000159">
    <property type="entry name" value="RA_dom"/>
</dbReference>
<dbReference type="Pfam" id="PF18116">
    <property type="entry name" value="SNX17_FERM_C"/>
    <property type="match status" value="1"/>
</dbReference>
<dbReference type="FunFam" id="2.30.29.30:FF:000145">
    <property type="entry name" value="Sorting nexin-17 isoform1"/>
    <property type="match status" value="1"/>
</dbReference>
<evidence type="ECO:0000256" key="8">
    <source>
        <dbReference type="ARBA" id="ARBA00022927"/>
    </source>
</evidence>
<keyword evidence="10" id="KW-0472">Membrane</keyword>
<dbReference type="Pfam" id="PF00787">
    <property type="entry name" value="PX"/>
    <property type="match status" value="1"/>
</dbReference>
<proteinExistence type="inferred from homology"/>
<evidence type="ECO:0000256" key="13">
    <source>
        <dbReference type="SAM" id="MobiDB-lite"/>
    </source>
</evidence>
<dbReference type="PROSITE" id="PS50195">
    <property type="entry name" value="PX"/>
    <property type="match status" value="1"/>
</dbReference>
<comment type="caution">
    <text evidence="16">The sequence shown here is derived from an EMBL/GenBank/DDBJ whole genome shotgun (WGS) entry which is preliminary data.</text>
</comment>
<evidence type="ECO:0000256" key="9">
    <source>
        <dbReference type="ARBA" id="ARBA00023121"/>
    </source>
</evidence>